<comment type="similarity">
    <text evidence="2">Belongs to the outer membrane factor (OMF) (TC 1.B.17) family.</text>
</comment>
<evidence type="ECO:0000256" key="3">
    <source>
        <dbReference type="ARBA" id="ARBA00022448"/>
    </source>
</evidence>
<dbReference type="GO" id="GO:1990281">
    <property type="term" value="C:efflux pump complex"/>
    <property type="evidence" value="ECO:0007669"/>
    <property type="project" value="TreeGrafter"/>
</dbReference>
<dbReference type="Gene3D" id="1.20.1600.10">
    <property type="entry name" value="Outer membrane efflux proteins (OEP)"/>
    <property type="match status" value="1"/>
</dbReference>
<dbReference type="PANTHER" id="PTHR30026:SF21">
    <property type="entry name" value="SLR1270 PROTEIN"/>
    <property type="match status" value="1"/>
</dbReference>
<dbReference type="InterPro" id="IPR051906">
    <property type="entry name" value="TolC-like"/>
</dbReference>
<keyword evidence="10" id="KW-1185">Reference proteome</keyword>
<proteinExistence type="inferred from homology"/>
<dbReference type="AlphaFoldDB" id="A0A9J7BUE5"/>
<keyword evidence="3" id="KW-0813">Transport</keyword>
<dbReference type="RefSeq" id="WP_260794056.1">
    <property type="nucleotide sequence ID" value="NZ_CP093313.1"/>
</dbReference>
<evidence type="ECO:0000313" key="9">
    <source>
        <dbReference type="EMBL" id="UWZ84550.1"/>
    </source>
</evidence>
<keyword evidence="7" id="KW-0998">Cell outer membrane</keyword>
<comment type="subcellular location">
    <subcellularLocation>
        <location evidence="1">Cell outer membrane</location>
    </subcellularLocation>
</comment>
<sequence length="469" mass="49892">MRKLLPLTLLVATTCVGQQPARPLPDAPKVADSAELLAQATPPPAGSRPNGQNTPPAATPSPASARLTLAEAEKMALAHNPNISIAHLLQLAQTQVTREVRAGEMPDAVANLTAVGAHDNSRITAGALNNPIVYNRAAGGLTVRQLITDFGRTRNLVKNAQSTAQAQVDTERATVEDITLAVDEAFYQALTAQSVLKVAQQTLAARQATGEQVGALTQQKLRSTLDLSLADVQVSQAKLLVLDAQNSSQAAMASLNAVLGSEADQTYDLVDETPANPQAAPTNTEELVQLAFRQRPDLASLDERFLAAKQFASAEHDLMRPTISALATAGGTPVRADQIQSSWYGAAGANISIPVFNGFEYSARAKEADFRAQAASEQVRNLRETVARDVRSAVLNAQIAFQRIGVTRQLLDQANTSLELAQARYKVGLSGIVDLTQSQLAQTEAEIAYTNARFAYQTALAAVRYQTGQ</sequence>
<keyword evidence="5" id="KW-0812">Transmembrane</keyword>
<organism evidence="9 10">
    <name type="scientific">Occallatibacter riparius</name>
    <dbReference type="NCBI Taxonomy" id="1002689"/>
    <lineage>
        <taxon>Bacteria</taxon>
        <taxon>Pseudomonadati</taxon>
        <taxon>Acidobacteriota</taxon>
        <taxon>Terriglobia</taxon>
        <taxon>Terriglobales</taxon>
        <taxon>Acidobacteriaceae</taxon>
        <taxon>Occallatibacter</taxon>
    </lineage>
</organism>
<evidence type="ECO:0000313" key="10">
    <source>
        <dbReference type="Proteomes" id="UP001059380"/>
    </source>
</evidence>
<name>A0A9J7BUE5_9BACT</name>
<dbReference type="InterPro" id="IPR003423">
    <property type="entry name" value="OMP_efflux"/>
</dbReference>
<dbReference type="SUPFAM" id="SSF56954">
    <property type="entry name" value="Outer membrane efflux proteins (OEP)"/>
    <property type="match status" value="1"/>
</dbReference>
<dbReference type="Pfam" id="PF02321">
    <property type="entry name" value="OEP"/>
    <property type="match status" value="2"/>
</dbReference>
<evidence type="ECO:0000256" key="8">
    <source>
        <dbReference type="SAM" id="MobiDB-lite"/>
    </source>
</evidence>
<evidence type="ECO:0000256" key="6">
    <source>
        <dbReference type="ARBA" id="ARBA00023136"/>
    </source>
</evidence>
<dbReference type="KEGG" id="orp:MOP44_01120"/>
<feature type="compositionally biased region" description="Low complexity" evidence="8">
    <location>
        <begin position="54"/>
        <end position="63"/>
    </location>
</feature>
<dbReference type="PANTHER" id="PTHR30026">
    <property type="entry name" value="OUTER MEMBRANE PROTEIN TOLC"/>
    <property type="match status" value="1"/>
</dbReference>
<protein>
    <submittedName>
        <fullName evidence="9">TolC family protein</fullName>
    </submittedName>
</protein>
<dbReference type="EMBL" id="CP093313">
    <property type="protein sequence ID" value="UWZ84550.1"/>
    <property type="molecule type" value="Genomic_DNA"/>
</dbReference>
<evidence type="ECO:0000256" key="5">
    <source>
        <dbReference type="ARBA" id="ARBA00022692"/>
    </source>
</evidence>
<gene>
    <name evidence="9" type="ORF">MOP44_01120</name>
</gene>
<keyword evidence="4" id="KW-1134">Transmembrane beta strand</keyword>
<evidence type="ECO:0000256" key="2">
    <source>
        <dbReference type="ARBA" id="ARBA00007613"/>
    </source>
</evidence>
<reference evidence="9" key="1">
    <citation type="submission" date="2021-04" db="EMBL/GenBank/DDBJ databases">
        <title>Phylogenetic analysis of Acidobacteriaceae.</title>
        <authorList>
            <person name="Qiu L."/>
            <person name="Zhang Q."/>
        </authorList>
    </citation>
    <scope>NUCLEOTIDE SEQUENCE</scope>
    <source>
        <strain evidence="9">DSM 25168</strain>
    </source>
</reference>
<evidence type="ECO:0000256" key="7">
    <source>
        <dbReference type="ARBA" id="ARBA00023237"/>
    </source>
</evidence>
<evidence type="ECO:0000256" key="1">
    <source>
        <dbReference type="ARBA" id="ARBA00004442"/>
    </source>
</evidence>
<evidence type="ECO:0000256" key="4">
    <source>
        <dbReference type="ARBA" id="ARBA00022452"/>
    </source>
</evidence>
<keyword evidence="6" id="KW-0472">Membrane</keyword>
<dbReference type="Proteomes" id="UP001059380">
    <property type="component" value="Chromosome"/>
</dbReference>
<accession>A0A9J7BUE5</accession>
<dbReference type="GO" id="GO:0015562">
    <property type="term" value="F:efflux transmembrane transporter activity"/>
    <property type="evidence" value="ECO:0007669"/>
    <property type="project" value="InterPro"/>
</dbReference>
<feature type="region of interest" description="Disordered" evidence="8">
    <location>
        <begin position="39"/>
        <end position="63"/>
    </location>
</feature>
<dbReference type="GO" id="GO:0015288">
    <property type="term" value="F:porin activity"/>
    <property type="evidence" value="ECO:0007669"/>
    <property type="project" value="TreeGrafter"/>
</dbReference>
<dbReference type="GO" id="GO:0009279">
    <property type="term" value="C:cell outer membrane"/>
    <property type="evidence" value="ECO:0007669"/>
    <property type="project" value="UniProtKB-SubCell"/>
</dbReference>